<evidence type="ECO:0000313" key="3">
    <source>
        <dbReference type="Proteomes" id="UP001652680"/>
    </source>
</evidence>
<sequence length="301" mass="34326">MNKPRKQEAQSHHGLPSFRKFGFFHKQWELMIMLPEVAKLRDIFDLFVVSGQNKALAKEAEGDRCLDLAASIELSDVADCLRTMGLSPGGDWLARQLAEQLRRREEMGPLGARIARRASFELVLTLYCKLAARVEGPTAEDVLQVLRSCDPKGTGVLPYCELRHMLTTMGDRLDEAEVFSVLHGFTDIGGNVHYEHLVRQMFANDLHAEEALQQAGLYLQAVGRNAIDMDMDKRDQFIEALRRADPLSSGFIQPDRLLELLNGREERFTGEELQLLTQGMEDTRCERGINYRRFLRFIMNE</sequence>
<dbReference type="GeneID" id="108049681"/>
<reference evidence="2" key="3">
    <citation type="submission" date="2025-05" db="UniProtKB">
        <authorList>
            <consortium name="EnsemblMetazoa"/>
        </authorList>
    </citation>
    <scope>IDENTIFICATION</scope>
</reference>
<dbReference type="EnsemblMetazoa" id="XM_017130939.1">
    <property type="protein sequence ID" value="XP_016986428.1"/>
    <property type="gene ID" value="LOC108049681"/>
</dbReference>
<gene>
    <name evidence="4" type="primary">LOC108049681</name>
    <name evidence="2" type="synonym">108049681</name>
</gene>
<protein>
    <submittedName>
        <fullName evidence="4">Myosin light chain, embryonic</fullName>
    </submittedName>
</protein>
<dbReference type="InterPro" id="IPR002048">
    <property type="entry name" value="EF_hand_dom"/>
</dbReference>
<proteinExistence type="predicted"/>
<feature type="domain" description="EF-hand" evidence="1">
    <location>
        <begin position="137"/>
        <end position="172"/>
    </location>
</feature>
<name>A0A6P4FGD5_DRORH</name>
<dbReference type="Proteomes" id="UP001652680">
    <property type="component" value="Unassembled WGS sequence"/>
</dbReference>
<dbReference type="InterPro" id="IPR011992">
    <property type="entry name" value="EF-hand-dom_pair"/>
</dbReference>
<reference evidence="4" key="2">
    <citation type="submission" date="2025-04" db="UniProtKB">
        <authorList>
            <consortium name="RefSeq"/>
        </authorList>
    </citation>
    <scope>IDENTIFICATION</scope>
</reference>
<dbReference type="InterPro" id="IPR050230">
    <property type="entry name" value="CALM/Myosin/TropC-like"/>
</dbReference>
<evidence type="ECO:0000313" key="4">
    <source>
        <dbReference type="RefSeq" id="XP_016986428.1"/>
    </source>
</evidence>
<dbReference type="PANTHER" id="PTHR23048">
    <property type="entry name" value="MYOSIN LIGHT CHAIN 1, 3"/>
    <property type="match status" value="1"/>
</dbReference>
<reference evidence="3" key="1">
    <citation type="journal article" date="2021" name="Elife">
        <title>Highly contiguous assemblies of 101 drosophilid genomes.</title>
        <authorList>
            <person name="Kim B.Y."/>
            <person name="Wang J.R."/>
            <person name="Miller D.E."/>
            <person name="Barmina O."/>
            <person name="Delaney E."/>
            <person name="Thompson A."/>
            <person name="Comeault A.A."/>
            <person name="Peede D."/>
            <person name="D'Agostino E.R."/>
            <person name="Pelaez J."/>
            <person name="Aguilar J.M."/>
            <person name="Haji D."/>
            <person name="Matsunaga T."/>
            <person name="Armstrong E.E."/>
            <person name="Zych M."/>
            <person name="Ogawa Y."/>
            <person name="Stamenkovic-Radak M."/>
            <person name="Jelic M."/>
            <person name="Veselinovic M.S."/>
            <person name="Tanaskovic M."/>
            <person name="Eric P."/>
            <person name="Gao J.J."/>
            <person name="Katoh T.K."/>
            <person name="Toda M.J."/>
            <person name="Watabe H."/>
            <person name="Watada M."/>
            <person name="Davis J.S."/>
            <person name="Moyle L.C."/>
            <person name="Manoli G."/>
            <person name="Bertolini E."/>
            <person name="Kostal V."/>
            <person name="Hawley R.S."/>
            <person name="Takahashi A."/>
            <person name="Jones C.D."/>
            <person name="Price D.K."/>
            <person name="Whiteman N."/>
            <person name="Kopp A."/>
            <person name="Matute D.R."/>
            <person name="Petrov D.A."/>
        </authorList>
    </citation>
    <scope>NUCLEOTIDE SEQUENCE [LARGE SCALE GENOMIC DNA]</scope>
</reference>
<dbReference type="GO" id="GO:0016460">
    <property type="term" value="C:myosin II complex"/>
    <property type="evidence" value="ECO:0007669"/>
    <property type="project" value="TreeGrafter"/>
</dbReference>
<dbReference type="PROSITE" id="PS50222">
    <property type="entry name" value="EF_HAND_2"/>
    <property type="match status" value="1"/>
</dbReference>
<keyword evidence="3" id="KW-1185">Reference proteome</keyword>
<evidence type="ECO:0000259" key="1">
    <source>
        <dbReference type="PROSITE" id="PS50222"/>
    </source>
</evidence>
<dbReference type="PANTHER" id="PTHR23048:SF49">
    <property type="entry name" value="FI08416P-RELATED"/>
    <property type="match status" value="1"/>
</dbReference>
<dbReference type="GO" id="GO:0032036">
    <property type="term" value="F:myosin heavy chain binding"/>
    <property type="evidence" value="ECO:0007669"/>
    <property type="project" value="TreeGrafter"/>
</dbReference>
<accession>A0A6P4FGD5</accession>
<organism evidence="4">
    <name type="scientific">Drosophila rhopaloa</name>
    <name type="common">Fruit fly</name>
    <dbReference type="NCBI Taxonomy" id="1041015"/>
    <lineage>
        <taxon>Eukaryota</taxon>
        <taxon>Metazoa</taxon>
        <taxon>Ecdysozoa</taxon>
        <taxon>Arthropoda</taxon>
        <taxon>Hexapoda</taxon>
        <taxon>Insecta</taxon>
        <taxon>Pterygota</taxon>
        <taxon>Neoptera</taxon>
        <taxon>Endopterygota</taxon>
        <taxon>Diptera</taxon>
        <taxon>Brachycera</taxon>
        <taxon>Muscomorpha</taxon>
        <taxon>Ephydroidea</taxon>
        <taxon>Drosophilidae</taxon>
        <taxon>Drosophila</taxon>
        <taxon>Sophophora</taxon>
    </lineage>
</organism>
<dbReference type="RefSeq" id="XP_016986428.1">
    <property type="nucleotide sequence ID" value="XM_017130939.1"/>
</dbReference>
<dbReference type="Gene3D" id="1.10.238.10">
    <property type="entry name" value="EF-hand"/>
    <property type="match status" value="1"/>
</dbReference>
<dbReference type="SUPFAM" id="SSF47473">
    <property type="entry name" value="EF-hand"/>
    <property type="match status" value="2"/>
</dbReference>
<evidence type="ECO:0000313" key="2">
    <source>
        <dbReference type="EnsemblMetazoa" id="XP_016986428.1"/>
    </source>
</evidence>
<dbReference type="GO" id="GO:0005509">
    <property type="term" value="F:calcium ion binding"/>
    <property type="evidence" value="ECO:0007669"/>
    <property type="project" value="InterPro"/>
</dbReference>
<dbReference type="OrthoDB" id="7859857at2759"/>
<dbReference type="AlphaFoldDB" id="A0A6P4FGD5"/>